<dbReference type="CDD" id="cd00609">
    <property type="entry name" value="AAT_like"/>
    <property type="match status" value="1"/>
</dbReference>
<keyword evidence="9" id="KW-0028">Amino-acid biosynthesis</keyword>
<dbReference type="EC" id="2.6.1.9" evidence="9"/>
<evidence type="ECO:0000256" key="7">
    <source>
        <dbReference type="ARBA" id="ARBA00022898"/>
    </source>
</evidence>
<keyword evidence="6 9" id="KW-0808">Transferase</keyword>
<dbReference type="OrthoDB" id="9809616at2"/>
<dbReference type="Gene3D" id="3.90.1150.10">
    <property type="entry name" value="Aspartate Aminotransferase, domain 1"/>
    <property type="match status" value="1"/>
</dbReference>
<proteinExistence type="inferred from homology"/>
<evidence type="ECO:0000256" key="1">
    <source>
        <dbReference type="ARBA" id="ARBA00001933"/>
    </source>
</evidence>
<dbReference type="Gene3D" id="3.40.640.10">
    <property type="entry name" value="Type I PLP-dependent aspartate aminotransferase-like (Major domain)"/>
    <property type="match status" value="1"/>
</dbReference>
<dbReference type="PANTHER" id="PTHR43643:SF3">
    <property type="entry name" value="HISTIDINOL-PHOSPHATE AMINOTRANSFERASE"/>
    <property type="match status" value="1"/>
</dbReference>
<dbReference type="InterPro" id="IPR005861">
    <property type="entry name" value="HisP_aminotrans"/>
</dbReference>
<keyword evidence="7 9" id="KW-0663">Pyridoxal phosphate</keyword>
<dbReference type="GO" id="GO:0030170">
    <property type="term" value="F:pyridoxal phosphate binding"/>
    <property type="evidence" value="ECO:0007669"/>
    <property type="project" value="InterPro"/>
</dbReference>
<reference evidence="11 12" key="1">
    <citation type="submission" date="2015-09" db="EMBL/GenBank/DDBJ databases">
        <authorList>
            <person name="Jackson K.R."/>
            <person name="Lunt B.L."/>
            <person name="Fisher J.N.B."/>
            <person name="Gardner A.V."/>
            <person name="Bailey M.E."/>
            <person name="Deus L.M."/>
            <person name="Earl A.S."/>
            <person name="Gibby P.D."/>
            <person name="Hartmann K.A."/>
            <person name="Liu J.E."/>
            <person name="Manci A.M."/>
            <person name="Nielsen D.A."/>
            <person name="Solomon M.B."/>
            <person name="Breakwell D.P."/>
            <person name="Burnett S.H."/>
            <person name="Grose J.H."/>
        </authorList>
    </citation>
    <scope>NUCLEOTIDE SEQUENCE [LARGE SCALE GENOMIC DNA]</scope>
    <source>
        <strain evidence="11 12">CECT 7799</strain>
    </source>
</reference>
<evidence type="ECO:0000256" key="6">
    <source>
        <dbReference type="ARBA" id="ARBA00022679"/>
    </source>
</evidence>
<evidence type="ECO:0000256" key="9">
    <source>
        <dbReference type="HAMAP-Rule" id="MF_01023"/>
    </source>
</evidence>
<comment type="pathway">
    <text evidence="2 9">Amino-acid biosynthesis; L-histidine biosynthesis; L-histidine from 5-phospho-alpha-D-ribose 1-diphosphate: step 7/9.</text>
</comment>
<dbReference type="Pfam" id="PF00155">
    <property type="entry name" value="Aminotran_1_2"/>
    <property type="match status" value="1"/>
</dbReference>
<dbReference type="InterPro" id="IPR015424">
    <property type="entry name" value="PyrdxlP-dep_Trfase"/>
</dbReference>
<evidence type="ECO:0000256" key="8">
    <source>
        <dbReference type="ARBA" id="ARBA00047481"/>
    </source>
</evidence>
<dbReference type="InterPro" id="IPR004839">
    <property type="entry name" value="Aminotransferase_I/II_large"/>
</dbReference>
<feature type="domain" description="Aminotransferase class I/classII large" evidence="10">
    <location>
        <begin position="29"/>
        <end position="354"/>
    </location>
</feature>
<dbReference type="GO" id="GO:0000105">
    <property type="term" value="P:L-histidine biosynthetic process"/>
    <property type="evidence" value="ECO:0007669"/>
    <property type="project" value="UniProtKB-UniRule"/>
</dbReference>
<dbReference type="AlphaFoldDB" id="A0A0M7B9I3"/>
<comment type="similarity">
    <text evidence="3 9">Belongs to the class-II pyridoxal-phosphate-dependent aminotransferase family. Histidinol-phosphate aminotransferase subfamily.</text>
</comment>
<dbReference type="EMBL" id="CYPR01000065">
    <property type="protein sequence ID" value="CUH36115.1"/>
    <property type="molecule type" value="Genomic_DNA"/>
</dbReference>
<dbReference type="InterPro" id="IPR015422">
    <property type="entry name" value="PyrdxlP-dep_Trfase_small"/>
</dbReference>
<dbReference type="InterPro" id="IPR015421">
    <property type="entry name" value="PyrdxlP-dep_Trfase_major"/>
</dbReference>
<comment type="subunit">
    <text evidence="4 9">Homodimer.</text>
</comment>
<dbReference type="STRING" id="313367.JSE7799_01179"/>
<comment type="catalytic activity">
    <reaction evidence="8 9">
        <text>L-histidinol phosphate + 2-oxoglutarate = 3-(imidazol-4-yl)-2-oxopropyl phosphate + L-glutamate</text>
        <dbReference type="Rhea" id="RHEA:23744"/>
        <dbReference type="ChEBI" id="CHEBI:16810"/>
        <dbReference type="ChEBI" id="CHEBI:29985"/>
        <dbReference type="ChEBI" id="CHEBI:57766"/>
        <dbReference type="ChEBI" id="CHEBI:57980"/>
        <dbReference type="EC" id="2.6.1.9"/>
    </reaction>
</comment>
<dbReference type="InterPro" id="IPR050106">
    <property type="entry name" value="HistidinolP_aminotransfase"/>
</dbReference>
<evidence type="ECO:0000256" key="5">
    <source>
        <dbReference type="ARBA" id="ARBA00022576"/>
    </source>
</evidence>
<dbReference type="NCBIfam" id="TIGR01141">
    <property type="entry name" value="hisC"/>
    <property type="match status" value="1"/>
</dbReference>
<dbReference type="RefSeq" id="WP_055662808.1">
    <property type="nucleotide sequence ID" value="NZ_CYPR01000065.1"/>
</dbReference>
<evidence type="ECO:0000256" key="4">
    <source>
        <dbReference type="ARBA" id="ARBA00011738"/>
    </source>
</evidence>
<dbReference type="Proteomes" id="UP000049455">
    <property type="component" value="Unassembled WGS sequence"/>
</dbReference>
<evidence type="ECO:0000256" key="3">
    <source>
        <dbReference type="ARBA" id="ARBA00007970"/>
    </source>
</evidence>
<protein>
    <recommendedName>
        <fullName evidence="9">Histidinol-phosphate aminotransferase</fullName>
        <ecNumber evidence="9">2.6.1.9</ecNumber>
    </recommendedName>
    <alternativeName>
        <fullName evidence="9">Imidazole acetol-phosphate transaminase</fullName>
    </alternativeName>
</protein>
<keyword evidence="5 9" id="KW-0032">Aminotransferase</keyword>
<dbReference type="PANTHER" id="PTHR43643">
    <property type="entry name" value="HISTIDINOL-PHOSPHATE AMINOTRANSFERASE 2"/>
    <property type="match status" value="1"/>
</dbReference>
<organism evidence="11 12">
    <name type="scientific">Jannaschia seosinensis</name>
    <dbReference type="NCBI Taxonomy" id="313367"/>
    <lineage>
        <taxon>Bacteria</taxon>
        <taxon>Pseudomonadati</taxon>
        <taxon>Pseudomonadota</taxon>
        <taxon>Alphaproteobacteria</taxon>
        <taxon>Rhodobacterales</taxon>
        <taxon>Roseobacteraceae</taxon>
        <taxon>Jannaschia</taxon>
    </lineage>
</organism>
<dbReference type="UniPathway" id="UPA00031">
    <property type="reaction ID" value="UER00012"/>
</dbReference>
<feature type="modified residue" description="N6-(pyridoxal phosphate)lysine" evidence="9">
    <location>
        <position position="219"/>
    </location>
</feature>
<evidence type="ECO:0000259" key="10">
    <source>
        <dbReference type="Pfam" id="PF00155"/>
    </source>
</evidence>
<gene>
    <name evidence="11" type="primary">hisC2</name>
    <name evidence="9" type="synonym">hisC</name>
    <name evidence="11" type="ORF">JSE7799_01179</name>
</gene>
<keyword evidence="9" id="KW-0368">Histidine biosynthesis</keyword>
<evidence type="ECO:0000313" key="11">
    <source>
        <dbReference type="EMBL" id="CUH36115.1"/>
    </source>
</evidence>
<accession>A0A0M7B9I3</accession>
<evidence type="ECO:0000313" key="12">
    <source>
        <dbReference type="Proteomes" id="UP000049455"/>
    </source>
</evidence>
<comment type="cofactor">
    <cofactor evidence="1 9">
        <name>pyridoxal 5'-phosphate</name>
        <dbReference type="ChEBI" id="CHEBI:597326"/>
    </cofactor>
</comment>
<dbReference type="HAMAP" id="MF_01023">
    <property type="entry name" value="HisC_aminotrans_2"/>
    <property type="match status" value="1"/>
</dbReference>
<dbReference type="GO" id="GO:0004400">
    <property type="term" value="F:histidinol-phosphate transaminase activity"/>
    <property type="evidence" value="ECO:0007669"/>
    <property type="project" value="UniProtKB-UniRule"/>
</dbReference>
<evidence type="ECO:0000256" key="2">
    <source>
        <dbReference type="ARBA" id="ARBA00005011"/>
    </source>
</evidence>
<dbReference type="SUPFAM" id="SSF53383">
    <property type="entry name" value="PLP-dependent transferases"/>
    <property type="match status" value="1"/>
</dbReference>
<keyword evidence="12" id="KW-1185">Reference proteome</keyword>
<sequence length="360" mass="38252">MNAAPKPQPGILDIALYQGGASKIAGHANVLKLSSNENPHGAPLTAREAAREAASEMHLYPNTDHASLRDAIARVHDLDADRIICGVGSDEILHLLAQAYVGPGDEVVYPAHGFLIYPIVTRAAGGTPVAAPERDRRVDVDAMLAAVTERTRLVYLANPANPTGTMLNGQEVTRLADGLPDGCLLVLDGAYAEYAGDFDGGLSLAATRENVFATRTFSKMYGLGGLRVGWGYGARAVIDVLNRLRGPFNLSNVALAAAEAAMRDREFVARCAADNRAQRARLVAGLRDLGIACDASEANFVLARFADEDEALDCDAALKTRGIIVRHVPAYGLPNCLRITVGTEDGMTRLLKALTAWRGA</sequence>
<name>A0A0M7B9I3_9RHOB</name>